<dbReference type="Pfam" id="PF09278">
    <property type="entry name" value="MerR-DNA-bind"/>
    <property type="match status" value="1"/>
</dbReference>
<dbReference type="SMART" id="SM00422">
    <property type="entry name" value="HTH_MERR"/>
    <property type="match status" value="1"/>
</dbReference>
<comment type="caution">
    <text evidence="6">The sequence shown here is derived from an EMBL/GenBank/DDBJ whole genome shotgun (WGS) entry which is preliminary data.</text>
</comment>
<sequence>MNHHTHAPHDSALKPRPAGRGEGQGLGIEDVTAYAGVSERLVRHCEARGLIPGAGEGDACRRRYTHEDVHVLRFARRAHVLGFGMKEVARMLFLWQNMRRMSPEMKGIVLSQRKELESRNEELQAMAHLLERLANAFAVVHQPACPILEELLALRAGNAVSEKP</sequence>
<evidence type="ECO:0000313" key="7">
    <source>
        <dbReference type="Proteomes" id="UP000241421"/>
    </source>
</evidence>
<dbReference type="GO" id="GO:0003677">
    <property type="term" value="F:DNA binding"/>
    <property type="evidence" value="ECO:0007669"/>
    <property type="project" value="UniProtKB-KW"/>
</dbReference>
<keyword evidence="3" id="KW-0804">Transcription</keyword>
<dbReference type="Gene3D" id="1.10.1660.10">
    <property type="match status" value="1"/>
</dbReference>
<accession>A0A2U2HC65</accession>
<keyword evidence="2" id="KW-0238">DNA-binding</keyword>
<evidence type="ECO:0000313" key="6">
    <source>
        <dbReference type="EMBL" id="PWF40525.1"/>
    </source>
</evidence>
<dbReference type="PANTHER" id="PTHR30204:SF94">
    <property type="entry name" value="HEAVY METAL-DEPENDENT TRANSCRIPTIONAL REGULATOR HI_0293-RELATED"/>
    <property type="match status" value="1"/>
</dbReference>
<dbReference type="GO" id="GO:0003700">
    <property type="term" value="F:DNA-binding transcription factor activity"/>
    <property type="evidence" value="ECO:0007669"/>
    <property type="project" value="InterPro"/>
</dbReference>
<reference evidence="6 7" key="1">
    <citation type="submission" date="2018-04" db="EMBL/GenBank/DDBJ databases">
        <title>Massilia violaceinigra sp. nov., a novel purple-pigmented bacterium isolated from Tianshan glacier, Xinjiang, China.</title>
        <authorList>
            <person name="Wang H."/>
        </authorList>
    </citation>
    <scope>NUCLEOTIDE SEQUENCE [LARGE SCALE GENOMIC DNA]</scope>
    <source>
        <strain evidence="6 7">B448-2</strain>
    </source>
</reference>
<proteinExistence type="predicted"/>
<evidence type="ECO:0000256" key="2">
    <source>
        <dbReference type="ARBA" id="ARBA00023125"/>
    </source>
</evidence>
<feature type="region of interest" description="Disordered" evidence="4">
    <location>
        <begin position="1"/>
        <end position="25"/>
    </location>
</feature>
<keyword evidence="1" id="KW-0805">Transcription regulation</keyword>
<feature type="domain" description="HTH merR-type" evidence="5">
    <location>
        <begin position="35"/>
        <end position="94"/>
    </location>
</feature>
<protein>
    <recommendedName>
        <fullName evidence="5">HTH merR-type domain-containing protein</fullName>
    </recommendedName>
</protein>
<dbReference type="EMBL" id="PXWF02000322">
    <property type="protein sequence ID" value="PWF40525.1"/>
    <property type="molecule type" value="Genomic_DNA"/>
</dbReference>
<dbReference type="InterPro" id="IPR015358">
    <property type="entry name" value="Tscrpt_reg_MerR_DNA-bd"/>
</dbReference>
<keyword evidence="7" id="KW-1185">Reference proteome</keyword>
<dbReference type="InterPro" id="IPR047057">
    <property type="entry name" value="MerR_fam"/>
</dbReference>
<gene>
    <name evidence="6" type="ORF">C7C56_025755</name>
</gene>
<dbReference type="PROSITE" id="PS50937">
    <property type="entry name" value="HTH_MERR_2"/>
    <property type="match status" value="1"/>
</dbReference>
<evidence type="ECO:0000256" key="1">
    <source>
        <dbReference type="ARBA" id="ARBA00023015"/>
    </source>
</evidence>
<dbReference type="OrthoDB" id="9808480at2"/>
<evidence type="ECO:0000259" key="5">
    <source>
        <dbReference type="PROSITE" id="PS50937"/>
    </source>
</evidence>
<organism evidence="6 7">
    <name type="scientific">Massilia glaciei</name>
    <dbReference type="NCBI Taxonomy" id="1524097"/>
    <lineage>
        <taxon>Bacteria</taxon>
        <taxon>Pseudomonadati</taxon>
        <taxon>Pseudomonadota</taxon>
        <taxon>Betaproteobacteria</taxon>
        <taxon>Burkholderiales</taxon>
        <taxon>Oxalobacteraceae</taxon>
        <taxon>Telluria group</taxon>
        <taxon>Massilia</taxon>
    </lineage>
</organism>
<dbReference type="SUPFAM" id="SSF46955">
    <property type="entry name" value="Putative DNA-binding domain"/>
    <property type="match status" value="1"/>
</dbReference>
<dbReference type="AlphaFoldDB" id="A0A2U2HC65"/>
<dbReference type="RefSeq" id="WP_106760198.1">
    <property type="nucleotide sequence ID" value="NZ_PXWF02000322.1"/>
</dbReference>
<dbReference type="InterPro" id="IPR009061">
    <property type="entry name" value="DNA-bd_dom_put_sf"/>
</dbReference>
<name>A0A2U2HC65_9BURK</name>
<dbReference type="Proteomes" id="UP000241421">
    <property type="component" value="Unassembled WGS sequence"/>
</dbReference>
<evidence type="ECO:0000256" key="4">
    <source>
        <dbReference type="SAM" id="MobiDB-lite"/>
    </source>
</evidence>
<evidence type="ECO:0000256" key="3">
    <source>
        <dbReference type="ARBA" id="ARBA00023163"/>
    </source>
</evidence>
<dbReference type="PANTHER" id="PTHR30204">
    <property type="entry name" value="REDOX-CYCLING DRUG-SENSING TRANSCRIPTIONAL ACTIVATOR SOXR"/>
    <property type="match status" value="1"/>
</dbReference>
<dbReference type="InterPro" id="IPR000551">
    <property type="entry name" value="MerR-type_HTH_dom"/>
</dbReference>